<proteinExistence type="inferred from homology"/>
<evidence type="ECO:0000256" key="8">
    <source>
        <dbReference type="SAM" id="Phobius"/>
    </source>
</evidence>
<evidence type="ECO:0000256" key="3">
    <source>
        <dbReference type="ARBA" id="ARBA00022475"/>
    </source>
</evidence>
<keyword evidence="7" id="KW-0175">Coiled coil</keyword>
<evidence type="ECO:0000313" key="12">
    <source>
        <dbReference type="Proteomes" id="UP001145069"/>
    </source>
</evidence>
<dbReference type="Pfam" id="PF20730">
    <property type="entry name" value="YetF_N"/>
    <property type="match status" value="1"/>
</dbReference>
<feature type="domain" description="YetF-like N-terminal transmembrane" evidence="10">
    <location>
        <begin position="7"/>
        <end position="78"/>
    </location>
</feature>
<feature type="transmembrane region" description="Helical" evidence="8">
    <location>
        <begin position="33"/>
        <end position="53"/>
    </location>
</feature>
<dbReference type="EMBL" id="JAMQKC010000007">
    <property type="protein sequence ID" value="MDC3417182.1"/>
    <property type="molecule type" value="Genomic_DNA"/>
</dbReference>
<gene>
    <name evidence="11" type="ORF">NC799_09685</name>
</gene>
<dbReference type="Proteomes" id="UP001145069">
    <property type="component" value="Unassembled WGS sequence"/>
</dbReference>
<accession>A0A9X3WCB5</accession>
<dbReference type="PANTHER" id="PTHR34582">
    <property type="entry name" value="UPF0702 TRANSMEMBRANE PROTEIN YCAP"/>
    <property type="match status" value="1"/>
</dbReference>
<reference evidence="11" key="1">
    <citation type="submission" date="2022-06" db="EMBL/GenBank/DDBJ databases">
        <title>Aquibacillus sp. a new bacterium isolated from soil saline samples.</title>
        <authorList>
            <person name="Galisteo C."/>
            <person name="De La Haba R."/>
            <person name="Sanchez-Porro C."/>
            <person name="Ventosa A."/>
        </authorList>
    </citation>
    <scope>NUCLEOTIDE SEQUENCE</scope>
    <source>
        <strain evidence="11">3ASR75-54</strain>
    </source>
</reference>
<name>A0A9X3WCB5_9BACI</name>
<evidence type="ECO:0000259" key="10">
    <source>
        <dbReference type="Pfam" id="PF20730"/>
    </source>
</evidence>
<comment type="similarity">
    <text evidence="2">Belongs to the UPF0702 family.</text>
</comment>
<feature type="transmembrane region" description="Helical" evidence="8">
    <location>
        <begin position="59"/>
        <end position="76"/>
    </location>
</feature>
<keyword evidence="3" id="KW-1003">Cell membrane</keyword>
<evidence type="ECO:0000256" key="7">
    <source>
        <dbReference type="SAM" id="Coils"/>
    </source>
</evidence>
<keyword evidence="6 8" id="KW-0472">Membrane</keyword>
<keyword evidence="4 8" id="KW-0812">Transmembrane</keyword>
<evidence type="ECO:0000256" key="1">
    <source>
        <dbReference type="ARBA" id="ARBA00004651"/>
    </source>
</evidence>
<dbReference type="GO" id="GO:0005886">
    <property type="term" value="C:plasma membrane"/>
    <property type="evidence" value="ECO:0007669"/>
    <property type="project" value="UniProtKB-SubCell"/>
</dbReference>
<comment type="caution">
    <text evidence="11">The sequence shown here is derived from an EMBL/GenBank/DDBJ whole genome shotgun (WGS) entry which is preliminary data.</text>
</comment>
<keyword evidence="5 8" id="KW-1133">Transmembrane helix</keyword>
<keyword evidence="12" id="KW-1185">Reference proteome</keyword>
<feature type="coiled-coil region" evidence="7">
    <location>
        <begin position="177"/>
        <end position="204"/>
    </location>
</feature>
<dbReference type="AlphaFoldDB" id="A0A9X3WCB5"/>
<dbReference type="InterPro" id="IPR023090">
    <property type="entry name" value="UPF0702_alpha/beta_dom_sf"/>
</dbReference>
<evidence type="ECO:0000256" key="2">
    <source>
        <dbReference type="ARBA" id="ARBA00006448"/>
    </source>
</evidence>
<sequence length="225" mass="25647">MENAVPILVETLFGFIALFAITKILGKTQISQLTPFDFISGIIFGEIVGGTIYDGKAGVAQMAYAVFLWGLLLYITEWMTQRFKRTRTLLEGKPAIVIHKGYLQREAMKKNKLDLNQLLHLLRSKGAFSVREVDYAVLESDGTISILKKTLNQSPTRQDLNLMAQRISLPVTLIDDGEIIEDNLKEIKQDRQWLENELKKQKVNGIRDVFYAEYKEGEALFVQTF</sequence>
<dbReference type="Pfam" id="PF04239">
    <property type="entry name" value="DUF421"/>
    <property type="match status" value="1"/>
</dbReference>
<dbReference type="Gene3D" id="3.30.240.20">
    <property type="entry name" value="bsu07140 like domains"/>
    <property type="match status" value="2"/>
</dbReference>
<protein>
    <submittedName>
        <fullName evidence="11">DUF421 domain-containing protein</fullName>
    </submittedName>
</protein>
<evidence type="ECO:0000259" key="9">
    <source>
        <dbReference type="Pfam" id="PF04239"/>
    </source>
</evidence>
<evidence type="ECO:0000256" key="5">
    <source>
        <dbReference type="ARBA" id="ARBA00022989"/>
    </source>
</evidence>
<feature type="transmembrane region" description="Helical" evidence="8">
    <location>
        <begin position="6"/>
        <end position="26"/>
    </location>
</feature>
<dbReference type="InterPro" id="IPR048454">
    <property type="entry name" value="YetF_N"/>
</dbReference>
<organism evidence="11 12">
    <name type="scientific">Aquibacillus salsiterrae</name>
    <dbReference type="NCBI Taxonomy" id="2950439"/>
    <lineage>
        <taxon>Bacteria</taxon>
        <taxon>Bacillati</taxon>
        <taxon>Bacillota</taxon>
        <taxon>Bacilli</taxon>
        <taxon>Bacillales</taxon>
        <taxon>Bacillaceae</taxon>
        <taxon>Aquibacillus</taxon>
    </lineage>
</organism>
<comment type="subcellular location">
    <subcellularLocation>
        <location evidence="1">Cell membrane</location>
        <topology evidence="1">Multi-pass membrane protein</topology>
    </subcellularLocation>
</comment>
<evidence type="ECO:0000256" key="6">
    <source>
        <dbReference type="ARBA" id="ARBA00023136"/>
    </source>
</evidence>
<dbReference type="InterPro" id="IPR007353">
    <property type="entry name" value="DUF421"/>
</dbReference>
<dbReference type="RefSeq" id="WP_272446251.1">
    <property type="nucleotide sequence ID" value="NZ_JAMQKC010000007.1"/>
</dbReference>
<evidence type="ECO:0000256" key="4">
    <source>
        <dbReference type="ARBA" id="ARBA00022692"/>
    </source>
</evidence>
<evidence type="ECO:0000313" key="11">
    <source>
        <dbReference type="EMBL" id="MDC3417182.1"/>
    </source>
</evidence>
<feature type="domain" description="YetF C-terminal" evidence="9">
    <location>
        <begin position="82"/>
        <end position="215"/>
    </location>
</feature>
<dbReference type="PANTHER" id="PTHR34582:SF5">
    <property type="entry name" value="UPF0702 TRANSMEMBRANE PROTEIN YETF"/>
    <property type="match status" value="1"/>
</dbReference>